<evidence type="ECO:0000313" key="2">
    <source>
        <dbReference type="Proteomes" id="UP000326509"/>
    </source>
</evidence>
<accession>A0A5J4ILN1</accession>
<gene>
    <name evidence="1" type="ORF">ULMA_00470</name>
</gene>
<organism evidence="1 2">
    <name type="scientific">Patiriisocius marinus</name>
    <dbReference type="NCBI Taxonomy" id="1397112"/>
    <lineage>
        <taxon>Bacteria</taxon>
        <taxon>Pseudomonadati</taxon>
        <taxon>Bacteroidota</taxon>
        <taxon>Flavobacteriia</taxon>
        <taxon>Flavobacteriales</taxon>
        <taxon>Flavobacteriaceae</taxon>
        <taxon>Patiriisocius</taxon>
    </lineage>
</organism>
<dbReference type="EMBL" id="BKCG01000001">
    <property type="protein sequence ID" value="GER57939.1"/>
    <property type="molecule type" value="Genomic_DNA"/>
</dbReference>
<reference evidence="1 2" key="1">
    <citation type="submission" date="2019-08" db="EMBL/GenBank/DDBJ databases">
        <title>Draft genome sequence of Ulvibacter marinus type strain NBRC 109484.</title>
        <authorList>
            <person name="Kawano K."/>
            <person name="Ushijima N."/>
            <person name="Kihara M."/>
            <person name="Itoh H."/>
        </authorList>
    </citation>
    <scope>NUCLEOTIDE SEQUENCE [LARGE SCALE GENOMIC DNA]</scope>
    <source>
        <strain evidence="1 2">NBRC 109484</strain>
    </source>
</reference>
<keyword evidence="2" id="KW-1185">Reference proteome</keyword>
<proteinExistence type="predicted"/>
<dbReference type="AlphaFoldDB" id="A0A5J4ILN1"/>
<name>A0A5J4ILN1_9FLAO</name>
<dbReference type="OrthoDB" id="1118033at2"/>
<dbReference type="Proteomes" id="UP000326509">
    <property type="component" value="Unassembled WGS sequence"/>
</dbReference>
<sequence>MKITFDVSVQNFKSIDVLPKSWVTEDYIKLLDVLEYGDTDGLTDKELEEMCLLSLADLEPHESAEIVLRYVFKNQFNDGQFESLSYEIIEDQSWETYSDLHKHQDFFNVGQLLYKAYNGKFKHPTAMLFEVVFKANRAESLSVFENELEATIIRLLAQGMPSNTLLKRLLKDELKGADFPSANDILWQLDRIDSSTSSFTYRVLSSKRWFDDIKYVEDFTAILELE</sequence>
<comment type="caution">
    <text evidence="1">The sequence shown here is derived from an EMBL/GenBank/DDBJ whole genome shotgun (WGS) entry which is preliminary data.</text>
</comment>
<dbReference type="RefSeq" id="WP_151672042.1">
    <property type="nucleotide sequence ID" value="NZ_BKCG01000001.1"/>
</dbReference>
<evidence type="ECO:0000313" key="1">
    <source>
        <dbReference type="EMBL" id="GER57939.1"/>
    </source>
</evidence>
<protein>
    <submittedName>
        <fullName evidence="1">Uncharacterized protein</fullName>
    </submittedName>
</protein>